<dbReference type="EMBL" id="OV915080">
    <property type="protein sequence ID" value="CAH1705215.1"/>
    <property type="molecule type" value="Genomic_DNA"/>
</dbReference>
<accession>A0AAU9QYD3</accession>
<organism evidence="1 2">
    <name type="scientific">Lactobacillus delbrueckii subsp. delbrueckii</name>
    <dbReference type="NCBI Taxonomy" id="83684"/>
    <lineage>
        <taxon>Bacteria</taxon>
        <taxon>Bacillati</taxon>
        <taxon>Bacillota</taxon>
        <taxon>Bacilli</taxon>
        <taxon>Lactobacillales</taxon>
        <taxon>Lactobacillaceae</taxon>
        <taxon>Lactobacillus</taxon>
    </lineage>
</organism>
<evidence type="ECO:0000313" key="1">
    <source>
        <dbReference type="EMBL" id="CAH1705215.1"/>
    </source>
</evidence>
<dbReference type="RefSeq" id="WP_041811496.1">
    <property type="nucleotide sequence ID" value="NZ_OV915080.1"/>
</dbReference>
<protein>
    <submittedName>
        <fullName evidence="1">Uncharacterized protein</fullName>
    </submittedName>
</protein>
<gene>
    <name evidence="1" type="ORF">LDD865_0051</name>
</gene>
<reference evidence="1" key="1">
    <citation type="submission" date="2022-02" db="EMBL/GenBank/DDBJ databases">
        <authorList>
            <person name="Deutsch MARIE S."/>
        </authorList>
    </citation>
    <scope>NUCLEOTIDE SEQUENCE</scope>
    <source>
        <strain evidence="1">CIRM-BIA865</strain>
    </source>
</reference>
<dbReference type="AlphaFoldDB" id="A0AAU9QYD3"/>
<dbReference type="Proteomes" id="UP001295440">
    <property type="component" value="Chromosome"/>
</dbReference>
<name>A0AAU9QYD3_9LACO</name>
<sequence>MSSILDDQLRLMALKQYGLIKSIKTPDISNADLILILKNTENETIKQLAAEKLLKETNIYDLYKVDLELILKSTENETIKQLATEKLQYLNSHPRLGWAGSLARANRLGRFHSESTKD</sequence>
<evidence type="ECO:0000313" key="2">
    <source>
        <dbReference type="Proteomes" id="UP001295440"/>
    </source>
</evidence>
<proteinExistence type="predicted"/>